<reference evidence="2 3" key="1">
    <citation type="submission" date="2012-10" db="EMBL/GenBank/DDBJ databases">
        <authorList>
            <consortium name="Gibbon Genome Sequencing Consortium"/>
        </authorList>
    </citation>
    <scope>NUCLEOTIDE SEQUENCE [LARGE SCALE GENOMIC DNA]</scope>
</reference>
<evidence type="ECO:0000259" key="1">
    <source>
        <dbReference type="PROSITE" id="PS50190"/>
    </source>
</evidence>
<evidence type="ECO:0000313" key="2">
    <source>
        <dbReference type="Ensembl" id="ENSNLEP00000041776.1"/>
    </source>
</evidence>
<dbReference type="Gene3D" id="1.10.220.20">
    <property type="match status" value="1"/>
</dbReference>
<keyword evidence="3" id="KW-1185">Reference proteome</keyword>
<dbReference type="EMBL" id="ADFV01024379">
    <property type="status" value="NOT_ANNOTATED_CDS"/>
    <property type="molecule type" value="Genomic_DNA"/>
</dbReference>
<dbReference type="GO" id="GO:0005085">
    <property type="term" value="F:guanyl-nucleotide exchange factor activity"/>
    <property type="evidence" value="ECO:0007669"/>
    <property type="project" value="InterPro"/>
</dbReference>
<reference evidence="2" key="3">
    <citation type="submission" date="2025-09" db="UniProtKB">
        <authorList>
            <consortium name="Ensembl"/>
        </authorList>
    </citation>
    <scope>IDENTIFICATION</scope>
</reference>
<feature type="domain" description="SEC7" evidence="1">
    <location>
        <begin position="47"/>
        <end position="137"/>
    </location>
</feature>
<dbReference type="InterPro" id="IPR035999">
    <property type="entry name" value="Sec7_dom_sf"/>
</dbReference>
<dbReference type="PROSITE" id="PS50190">
    <property type="entry name" value="SEC7"/>
    <property type="match status" value="1"/>
</dbReference>
<dbReference type="PANTHER" id="PTHR10663:SF323">
    <property type="entry name" value="CYTOHESIN-4"/>
    <property type="match status" value="1"/>
</dbReference>
<gene>
    <name evidence="2" type="primary">CYTH4</name>
</gene>
<dbReference type="Pfam" id="PF01369">
    <property type="entry name" value="Sec7"/>
    <property type="match status" value="1"/>
</dbReference>
<organism evidence="2 3">
    <name type="scientific">Nomascus leucogenys</name>
    <name type="common">Northern white-cheeked gibbon</name>
    <name type="synonym">Hylobates leucogenys</name>
    <dbReference type="NCBI Taxonomy" id="61853"/>
    <lineage>
        <taxon>Eukaryota</taxon>
        <taxon>Metazoa</taxon>
        <taxon>Chordata</taxon>
        <taxon>Craniata</taxon>
        <taxon>Vertebrata</taxon>
        <taxon>Euteleostomi</taxon>
        <taxon>Mammalia</taxon>
        <taxon>Eutheria</taxon>
        <taxon>Euarchontoglires</taxon>
        <taxon>Primates</taxon>
        <taxon>Haplorrhini</taxon>
        <taxon>Catarrhini</taxon>
        <taxon>Hylobatidae</taxon>
        <taxon>Nomascus</taxon>
    </lineage>
</organism>
<dbReference type="SUPFAM" id="SSF48425">
    <property type="entry name" value="Sec7 domain"/>
    <property type="match status" value="1"/>
</dbReference>
<protein>
    <submittedName>
        <fullName evidence="2">Cytohesin 4</fullName>
    </submittedName>
</protein>
<dbReference type="GeneTree" id="ENSGT00940000160865"/>
<sequence length="139" mass="15794">MDPCGPPPAELSSGETEELQRIKWHRKQLLEDIQVSAHLCPHTLAHMSIRMAQKEKELCIGRKKFNMDPAKGIQYFIEHKLLTPDIQDIARFLYKGEGLNKTAIGTYLGERDPINLQVLQAFVDCHEFANLNLVQALSV</sequence>
<accession>A0A2I3HE85</accession>
<dbReference type="InterPro" id="IPR000904">
    <property type="entry name" value="Sec7_dom"/>
</dbReference>
<evidence type="ECO:0000313" key="3">
    <source>
        <dbReference type="Proteomes" id="UP000001073"/>
    </source>
</evidence>
<dbReference type="Ensembl" id="ENSNLET00000041451.1">
    <property type="protein sequence ID" value="ENSNLEP00000041776.1"/>
    <property type="gene ID" value="ENSNLEG00000027880.1"/>
</dbReference>
<dbReference type="EMBL" id="ADFV01024378">
    <property type="status" value="NOT_ANNOTATED_CDS"/>
    <property type="molecule type" value="Genomic_DNA"/>
</dbReference>
<dbReference type="EMBL" id="ADFV01024377">
    <property type="status" value="NOT_ANNOTATED_CDS"/>
    <property type="molecule type" value="Genomic_DNA"/>
</dbReference>
<name>A0A2I3HE85_NOMLE</name>
<proteinExistence type="predicted"/>
<reference evidence="2" key="2">
    <citation type="submission" date="2025-08" db="UniProtKB">
        <authorList>
            <consortium name="Ensembl"/>
        </authorList>
    </citation>
    <scope>IDENTIFICATION</scope>
</reference>
<dbReference type="GO" id="GO:0032012">
    <property type="term" value="P:regulation of ARF protein signal transduction"/>
    <property type="evidence" value="ECO:0007669"/>
    <property type="project" value="InterPro"/>
</dbReference>
<dbReference type="AlphaFoldDB" id="A0A2I3HE85"/>
<dbReference type="Proteomes" id="UP000001073">
    <property type="component" value="Chromosome 7b"/>
</dbReference>
<dbReference type="PANTHER" id="PTHR10663">
    <property type="entry name" value="GUANYL-NUCLEOTIDE EXCHANGE FACTOR"/>
    <property type="match status" value="1"/>
</dbReference>